<feature type="domain" description="MATH" evidence="1">
    <location>
        <begin position="52"/>
        <end position="102"/>
    </location>
</feature>
<proteinExistence type="predicted"/>
<keyword evidence="3" id="KW-1185">Reference proteome</keyword>
<evidence type="ECO:0000259" key="1">
    <source>
        <dbReference type="PROSITE" id="PS50144"/>
    </source>
</evidence>
<dbReference type="InterPro" id="IPR002083">
    <property type="entry name" value="MATH/TRAF_dom"/>
</dbReference>
<dbReference type="AlphaFoldDB" id="A0A9D3Y8K5"/>
<reference evidence="2" key="1">
    <citation type="journal article" date="2019" name="bioRxiv">
        <title>The Genome of the Zebra Mussel, Dreissena polymorpha: A Resource for Invasive Species Research.</title>
        <authorList>
            <person name="McCartney M.A."/>
            <person name="Auch B."/>
            <person name="Kono T."/>
            <person name="Mallez S."/>
            <person name="Zhang Y."/>
            <person name="Obille A."/>
            <person name="Becker A."/>
            <person name="Abrahante J.E."/>
            <person name="Garbe J."/>
            <person name="Badalamenti J.P."/>
            <person name="Herman A."/>
            <person name="Mangelson H."/>
            <person name="Liachko I."/>
            <person name="Sullivan S."/>
            <person name="Sone E.D."/>
            <person name="Koren S."/>
            <person name="Silverstein K.A.T."/>
            <person name="Beckman K.B."/>
            <person name="Gohl D.M."/>
        </authorList>
    </citation>
    <scope>NUCLEOTIDE SEQUENCE</scope>
    <source>
        <strain evidence="2">Duluth1</strain>
        <tissue evidence="2">Whole animal</tissue>
    </source>
</reference>
<protein>
    <recommendedName>
        <fullName evidence="1">MATH domain-containing protein</fullName>
    </recommendedName>
</protein>
<evidence type="ECO:0000313" key="2">
    <source>
        <dbReference type="EMBL" id="KAH3693959.1"/>
    </source>
</evidence>
<organism evidence="2 3">
    <name type="scientific">Dreissena polymorpha</name>
    <name type="common">Zebra mussel</name>
    <name type="synonym">Mytilus polymorpha</name>
    <dbReference type="NCBI Taxonomy" id="45954"/>
    <lineage>
        <taxon>Eukaryota</taxon>
        <taxon>Metazoa</taxon>
        <taxon>Spiralia</taxon>
        <taxon>Lophotrochozoa</taxon>
        <taxon>Mollusca</taxon>
        <taxon>Bivalvia</taxon>
        <taxon>Autobranchia</taxon>
        <taxon>Heteroconchia</taxon>
        <taxon>Euheterodonta</taxon>
        <taxon>Imparidentia</taxon>
        <taxon>Neoheterodontei</taxon>
        <taxon>Myida</taxon>
        <taxon>Dreissenoidea</taxon>
        <taxon>Dreissenidae</taxon>
        <taxon>Dreissena</taxon>
    </lineage>
</organism>
<name>A0A9D3Y8K5_DREPO</name>
<sequence length="102" mass="11452">MTCGNHVSCWDSTPKLEKTNRSRDFFLGGIPAEDVGWLKNVIVHFADGSMPTGDFVWIIDKFSKKKSRDAKLTGSNFWSDVYGFSLYDVFYPNVDGDSKGTT</sequence>
<reference evidence="2" key="2">
    <citation type="submission" date="2020-11" db="EMBL/GenBank/DDBJ databases">
        <authorList>
            <person name="McCartney M.A."/>
            <person name="Auch B."/>
            <person name="Kono T."/>
            <person name="Mallez S."/>
            <person name="Becker A."/>
            <person name="Gohl D.M."/>
            <person name="Silverstein K.A.T."/>
            <person name="Koren S."/>
            <person name="Bechman K.B."/>
            <person name="Herman A."/>
            <person name="Abrahante J.E."/>
            <person name="Garbe J."/>
        </authorList>
    </citation>
    <scope>NUCLEOTIDE SEQUENCE</scope>
    <source>
        <strain evidence="2">Duluth1</strain>
        <tissue evidence="2">Whole animal</tissue>
    </source>
</reference>
<dbReference type="EMBL" id="JAIWYP010000016">
    <property type="protein sequence ID" value="KAH3693959.1"/>
    <property type="molecule type" value="Genomic_DNA"/>
</dbReference>
<comment type="caution">
    <text evidence="2">The sequence shown here is derived from an EMBL/GenBank/DDBJ whole genome shotgun (WGS) entry which is preliminary data.</text>
</comment>
<dbReference type="PROSITE" id="PS50144">
    <property type="entry name" value="MATH"/>
    <property type="match status" value="1"/>
</dbReference>
<evidence type="ECO:0000313" key="3">
    <source>
        <dbReference type="Proteomes" id="UP000828390"/>
    </source>
</evidence>
<gene>
    <name evidence="2" type="ORF">DPMN_081398</name>
</gene>
<dbReference type="Proteomes" id="UP000828390">
    <property type="component" value="Unassembled WGS sequence"/>
</dbReference>
<accession>A0A9D3Y8K5</accession>